<dbReference type="WBParaSite" id="TCLT_0000427501-mRNA-1">
    <property type="protein sequence ID" value="TCLT_0000427501-mRNA-1"/>
    <property type="gene ID" value="TCLT_0000427501"/>
</dbReference>
<sequence>MSLSPSLSLHELVYKDRLEFSTLKESPKLTSSLETINETAEVVACVHEKLCPPVESPLASVSSPPKLVELDKKSVIPLVSPSDSVNTLHSLKFRNITEIFSPSPVGLACMNNWDSYIKMINESHKSFAKPVQIQAEVFVADQVIPVFKNEEVLLEQEEVNSPKFQTTLESLPLVSSHISSSVSLSHTNVTSHILQRPSNLLLTAVKTEKDEEYKAEKNAKSYLHADLAVKTTQLYYHNMPVYSEHENAIKTEVVLQNLINASESVVCRKLPPTVVDHNYCFVVDAEKISADSIFRDMVHWSHASRLTQYFYSDDMHTFYRVICIKVKGRIIAMKLMADAQNQTPNSLPRSLFTPVSTSSRSIPLRRQSQTCSNFAPRCSISLSSRFSDSIVSLTNVYIATRCYSFWKTCPSFHRIITLFDRVGENSEANSKFKKRFFLQYTWRNTKPMDKARVIREYGSHFRRKPFQPDTTKVFARHFQTLRVQAKCLKHADRASSNSSESLITFPVAVNQSAVLELSENDLLLGYSKVFSVEKSALDADQTMRNVLNCPVEYISKDPPMIALQNYCFVISSNGVDVDKIMKNSRWWWKQTSSNTRYYYSTEMKTFYRVDVLLCRGEIRCAYMRKHRTTIIEQVPLHKLFRVTRIFGHWKTCTNFHRIISDIHPVTERGIEFYGFQKRIFVQYLWRTEKQSEKGRVLREYLANTITIPRSGIKHSRTSIEARDKADVNTSHGQSCSVVSFQRWPAIIQRNTSSELVSESSHPSRIPRIRKTTLKDRPRSEFKKTTSKLIQPEKSFKNRPNDVTMLSNCPSKIPQMRSLNLKRHAKTYQI</sequence>
<dbReference type="OrthoDB" id="5829414at2759"/>
<keyword evidence="2" id="KW-1185">Reference proteome</keyword>
<dbReference type="STRING" id="103827.A0A158RBD7"/>
<name>A0A158RBD7_THECL</name>
<protein>
    <submittedName>
        <fullName evidence="3">NARG2_C domain-containing protein</fullName>
    </submittedName>
</protein>
<accession>A0A158RBD7</accession>
<proteinExistence type="predicted"/>
<dbReference type="Proteomes" id="UP000276776">
    <property type="component" value="Unassembled WGS sequence"/>
</dbReference>
<organism evidence="3">
    <name type="scientific">Thelazia callipaeda</name>
    <name type="common">Oriental eyeworm</name>
    <name type="synonym">Parasitic nematode</name>
    <dbReference type="NCBI Taxonomy" id="103827"/>
    <lineage>
        <taxon>Eukaryota</taxon>
        <taxon>Metazoa</taxon>
        <taxon>Ecdysozoa</taxon>
        <taxon>Nematoda</taxon>
        <taxon>Chromadorea</taxon>
        <taxon>Rhabditida</taxon>
        <taxon>Spirurina</taxon>
        <taxon>Spiruromorpha</taxon>
        <taxon>Thelazioidea</taxon>
        <taxon>Thelaziidae</taxon>
        <taxon>Thelazia</taxon>
    </lineage>
</organism>
<dbReference type="EMBL" id="UYYF01004282">
    <property type="protein sequence ID" value="VDN01351.1"/>
    <property type="molecule type" value="Genomic_DNA"/>
</dbReference>
<evidence type="ECO:0000313" key="3">
    <source>
        <dbReference type="WBParaSite" id="TCLT_0000427501-mRNA-1"/>
    </source>
</evidence>
<dbReference type="AlphaFoldDB" id="A0A158RBD7"/>
<evidence type="ECO:0000313" key="2">
    <source>
        <dbReference type="Proteomes" id="UP000276776"/>
    </source>
</evidence>
<reference evidence="3" key="1">
    <citation type="submission" date="2016-04" db="UniProtKB">
        <authorList>
            <consortium name="WormBaseParasite"/>
        </authorList>
    </citation>
    <scope>IDENTIFICATION</scope>
</reference>
<evidence type="ECO:0000313" key="1">
    <source>
        <dbReference type="EMBL" id="VDN01351.1"/>
    </source>
</evidence>
<reference evidence="1 2" key="2">
    <citation type="submission" date="2018-11" db="EMBL/GenBank/DDBJ databases">
        <authorList>
            <consortium name="Pathogen Informatics"/>
        </authorList>
    </citation>
    <scope>NUCLEOTIDE SEQUENCE [LARGE SCALE GENOMIC DNA]</scope>
</reference>
<gene>
    <name evidence="1" type="ORF">TCLT_LOCUS4264</name>
</gene>